<dbReference type="EMBL" id="LXQA010136421">
    <property type="protein sequence ID" value="MCI23501.1"/>
    <property type="molecule type" value="Genomic_DNA"/>
</dbReference>
<protein>
    <submittedName>
        <fullName evidence="1">Uncharacterized protein</fullName>
    </submittedName>
</protein>
<dbReference type="Proteomes" id="UP000265520">
    <property type="component" value="Unassembled WGS sequence"/>
</dbReference>
<evidence type="ECO:0000313" key="1">
    <source>
        <dbReference type="EMBL" id="MCI23501.1"/>
    </source>
</evidence>
<keyword evidence="2" id="KW-1185">Reference proteome</keyword>
<feature type="non-terminal residue" evidence="1">
    <location>
        <position position="28"/>
    </location>
</feature>
<dbReference type="AlphaFoldDB" id="A0A392QGH4"/>
<name>A0A392QGH4_9FABA</name>
<organism evidence="1 2">
    <name type="scientific">Trifolium medium</name>
    <dbReference type="NCBI Taxonomy" id="97028"/>
    <lineage>
        <taxon>Eukaryota</taxon>
        <taxon>Viridiplantae</taxon>
        <taxon>Streptophyta</taxon>
        <taxon>Embryophyta</taxon>
        <taxon>Tracheophyta</taxon>
        <taxon>Spermatophyta</taxon>
        <taxon>Magnoliopsida</taxon>
        <taxon>eudicotyledons</taxon>
        <taxon>Gunneridae</taxon>
        <taxon>Pentapetalae</taxon>
        <taxon>rosids</taxon>
        <taxon>fabids</taxon>
        <taxon>Fabales</taxon>
        <taxon>Fabaceae</taxon>
        <taxon>Papilionoideae</taxon>
        <taxon>50 kb inversion clade</taxon>
        <taxon>NPAAA clade</taxon>
        <taxon>Hologalegina</taxon>
        <taxon>IRL clade</taxon>
        <taxon>Trifolieae</taxon>
        <taxon>Trifolium</taxon>
    </lineage>
</organism>
<comment type="caution">
    <text evidence="1">The sequence shown here is derived from an EMBL/GenBank/DDBJ whole genome shotgun (WGS) entry which is preliminary data.</text>
</comment>
<evidence type="ECO:0000313" key="2">
    <source>
        <dbReference type="Proteomes" id="UP000265520"/>
    </source>
</evidence>
<reference evidence="1 2" key="1">
    <citation type="journal article" date="2018" name="Front. Plant Sci.">
        <title>Red Clover (Trifolium pratense) and Zigzag Clover (T. medium) - A Picture of Genomic Similarities and Differences.</title>
        <authorList>
            <person name="Dluhosova J."/>
            <person name="Istvanek J."/>
            <person name="Nedelnik J."/>
            <person name="Repkova J."/>
        </authorList>
    </citation>
    <scope>NUCLEOTIDE SEQUENCE [LARGE SCALE GENOMIC DNA]</scope>
    <source>
        <strain evidence="2">cv. 10/8</strain>
        <tissue evidence="1">Leaf</tissue>
    </source>
</reference>
<accession>A0A392QGH4</accession>
<sequence length="28" mass="3301">MGLTLHQQQLEAELIRLHSLVMQLEQLQ</sequence>
<proteinExistence type="predicted"/>